<gene>
    <name evidence="2" type="ORF">SEVIR_4G013200v2</name>
</gene>
<keyword evidence="1" id="KW-0812">Transmembrane</keyword>
<dbReference type="PANTHER" id="PTHR36480">
    <property type="entry name" value="OS06G0118900 PROTEIN-RELATED"/>
    <property type="match status" value="1"/>
</dbReference>
<dbReference type="AlphaFoldDB" id="A0A4U6URZ1"/>
<keyword evidence="1" id="KW-1133">Transmembrane helix</keyword>
<protein>
    <recommendedName>
        <fullName evidence="4">Late embryogenesis abundant protein LEA-2 subgroup domain-containing protein</fullName>
    </recommendedName>
</protein>
<feature type="transmembrane region" description="Helical" evidence="1">
    <location>
        <begin position="6"/>
        <end position="27"/>
    </location>
</feature>
<dbReference type="EMBL" id="CM016555">
    <property type="protein sequence ID" value="TKW19331.1"/>
    <property type="molecule type" value="Genomic_DNA"/>
</dbReference>
<evidence type="ECO:0008006" key="4">
    <source>
        <dbReference type="Google" id="ProtNLM"/>
    </source>
</evidence>
<dbReference type="PANTHER" id="PTHR36480:SF10">
    <property type="entry name" value="LATE EMBRYOGENESIS ABUNDANT PROTEIN LEA-2 SUBGROUP DOMAIN-CONTAINING PROTEIN"/>
    <property type="match status" value="1"/>
</dbReference>
<dbReference type="OMA" id="RYRECIS"/>
<name>A0A4U6URZ1_SETVI</name>
<keyword evidence="3" id="KW-1185">Reference proteome</keyword>
<evidence type="ECO:0000313" key="2">
    <source>
        <dbReference type="EMBL" id="TKW19331.1"/>
    </source>
</evidence>
<reference evidence="2" key="1">
    <citation type="submission" date="2019-03" db="EMBL/GenBank/DDBJ databases">
        <title>WGS assembly of Setaria viridis.</title>
        <authorList>
            <person name="Huang P."/>
            <person name="Jenkins J."/>
            <person name="Grimwood J."/>
            <person name="Barry K."/>
            <person name="Healey A."/>
            <person name="Mamidi S."/>
            <person name="Sreedasyam A."/>
            <person name="Shu S."/>
            <person name="Feldman M."/>
            <person name="Wu J."/>
            <person name="Yu Y."/>
            <person name="Chen C."/>
            <person name="Johnson J."/>
            <person name="Rokhsar D."/>
            <person name="Baxter I."/>
            <person name="Schmutz J."/>
            <person name="Brutnell T."/>
            <person name="Kellogg E."/>
        </authorList>
    </citation>
    <scope>NUCLEOTIDE SEQUENCE [LARGE SCALE GENOMIC DNA]</scope>
</reference>
<sequence length="180" mass="19433">MTADDAVAAVVTVLIITVIVVAIKVVLRPESLSLSVVGGVVSSTPQPAANIVHLGVKLRAENPSGRARMYFFNITAYLFDNKTVAAATADPEEDCRILFTPDDVAVAQQMAVVSVSDVQGKDDPAVMDHFHFDMLYTKRQVITDVAMRVEGRLVTEVRSGINRTSQLVTYLCWPLVVGGS</sequence>
<evidence type="ECO:0000313" key="3">
    <source>
        <dbReference type="Proteomes" id="UP000298652"/>
    </source>
</evidence>
<proteinExistence type="predicted"/>
<accession>A0A4U6URZ1</accession>
<evidence type="ECO:0000256" key="1">
    <source>
        <dbReference type="SAM" id="Phobius"/>
    </source>
</evidence>
<keyword evidence="1" id="KW-0472">Membrane</keyword>
<dbReference type="Gramene" id="TKW19331">
    <property type="protein sequence ID" value="TKW19331"/>
    <property type="gene ID" value="SEVIR_4G013200v2"/>
</dbReference>
<organism evidence="2 3">
    <name type="scientific">Setaria viridis</name>
    <name type="common">Green bristlegrass</name>
    <name type="synonym">Setaria italica subsp. viridis</name>
    <dbReference type="NCBI Taxonomy" id="4556"/>
    <lineage>
        <taxon>Eukaryota</taxon>
        <taxon>Viridiplantae</taxon>
        <taxon>Streptophyta</taxon>
        <taxon>Embryophyta</taxon>
        <taxon>Tracheophyta</taxon>
        <taxon>Spermatophyta</taxon>
        <taxon>Magnoliopsida</taxon>
        <taxon>Liliopsida</taxon>
        <taxon>Poales</taxon>
        <taxon>Poaceae</taxon>
        <taxon>PACMAD clade</taxon>
        <taxon>Panicoideae</taxon>
        <taxon>Panicodae</taxon>
        <taxon>Paniceae</taxon>
        <taxon>Cenchrinae</taxon>
        <taxon>Setaria</taxon>
    </lineage>
</organism>
<dbReference type="Proteomes" id="UP000298652">
    <property type="component" value="Chromosome 4"/>
</dbReference>